<accession>A0A7W4W4H5</accession>
<name>A0A7W4W4H5_9GAMM</name>
<reference evidence="2 3" key="1">
    <citation type="submission" date="2020-08" db="EMBL/GenBank/DDBJ databases">
        <title>Genomic Encyclopedia of Type Strains, Phase III (KMG-III): the genomes of soil and plant-associated and newly described type strains.</title>
        <authorList>
            <person name="Whitman W."/>
        </authorList>
    </citation>
    <scope>NUCLEOTIDE SEQUENCE [LARGE SCALE GENOMIC DNA]</scope>
    <source>
        <strain evidence="2 3">CECT 8654</strain>
    </source>
</reference>
<dbReference type="AlphaFoldDB" id="A0A7W4W4H5"/>
<feature type="region of interest" description="Disordered" evidence="1">
    <location>
        <begin position="1"/>
        <end position="32"/>
    </location>
</feature>
<dbReference type="RefSeq" id="WP_183409892.1">
    <property type="nucleotide sequence ID" value="NZ_JACHWY010000001.1"/>
</dbReference>
<keyword evidence="3" id="KW-1185">Reference proteome</keyword>
<protein>
    <submittedName>
        <fullName evidence="2">Uncharacterized protein</fullName>
    </submittedName>
</protein>
<dbReference type="EMBL" id="JACHWY010000001">
    <property type="protein sequence ID" value="MBB3047259.1"/>
    <property type="molecule type" value="Genomic_DNA"/>
</dbReference>
<evidence type="ECO:0000256" key="1">
    <source>
        <dbReference type="SAM" id="MobiDB-lite"/>
    </source>
</evidence>
<sequence length="69" mass="7957">MQHSIHENVNAMSTKNTASPANAATTKENNEQNSFFAVPESYKRGECDTLRQFYSGDWWLNVNYVEQVR</sequence>
<evidence type="ECO:0000313" key="2">
    <source>
        <dbReference type="EMBL" id="MBB3047259.1"/>
    </source>
</evidence>
<comment type="caution">
    <text evidence="2">The sequence shown here is derived from an EMBL/GenBank/DDBJ whole genome shotgun (WGS) entry which is preliminary data.</text>
</comment>
<feature type="compositionally biased region" description="Polar residues" evidence="1">
    <location>
        <begin position="10"/>
        <end position="32"/>
    </location>
</feature>
<proteinExistence type="predicted"/>
<gene>
    <name evidence="2" type="ORF">FHR99_001495</name>
</gene>
<organism evidence="2 3">
    <name type="scientific">Litorivivens lipolytica</name>
    <dbReference type="NCBI Taxonomy" id="1524264"/>
    <lineage>
        <taxon>Bacteria</taxon>
        <taxon>Pseudomonadati</taxon>
        <taxon>Pseudomonadota</taxon>
        <taxon>Gammaproteobacteria</taxon>
        <taxon>Litorivivens</taxon>
    </lineage>
</organism>
<evidence type="ECO:0000313" key="3">
    <source>
        <dbReference type="Proteomes" id="UP000537130"/>
    </source>
</evidence>
<dbReference type="Proteomes" id="UP000537130">
    <property type="component" value="Unassembled WGS sequence"/>
</dbReference>